<accession>A0ABY3T5B0</accession>
<dbReference type="Pfam" id="PF24389">
    <property type="entry name" value="ORC-CDC6-like"/>
    <property type="match status" value="1"/>
</dbReference>
<reference evidence="2" key="1">
    <citation type="submission" date="2024-08" db="EMBL/GenBank/DDBJ databases">
        <title>Description of the novel species Clavibacter lycopersicum isolated from tomato seeds.</title>
        <authorList>
            <person name="Arizala E.D."/>
            <person name="Dobhal S."/>
            <person name="Alvarez A."/>
            <person name="Arif M."/>
        </authorList>
    </citation>
    <scope>NUCLEOTIDE SEQUENCE [LARGE SCALE GENOMIC DNA]</scope>
    <source>
        <strain evidence="2">A6099</strain>
    </source>
</reference>
<keyword evidence="2" id="KW-1185">Reference proteome</keyword>
<dbReference type="InterPro" id="IPR056955">
    <property type="entry name" value="ORC-CDC6-like"/>
</dbReference>
<protein>
    <submittedName>
        <fullName evidence="1">Uncharacterized protein</fullName>
    </submittedName>
</protein>
<dbReference type="EMBL" id="CP083439">
    <property type="protein sequence ID" value="UKF24104.1"/>
    <property type="molecule type" value="Genomic_DNA"/>
</dbReference>
<proteinExistence type="predicted"/>
<evidence type="ECO:0000313" key="2">
    <source>
        <dbReference type="Proteomes" id="UP001649473"/>
    </source>
</evidence>
<evidence type="ECO:0000313" key="1">
    <source>
        <dbReference type="EMBL" id="UKF24104.1"/>
    </source>
</evidence>
<organism evidence="1 2">
    <name type="scientific">Clavibacter seminis</name>
    <dbReference type="NCBI Taxonomy" id="2860285"/>
    <lineage>
        <taxon>Bacteria</taxon>
        <taxon>Bacillati</taxon>
        <taxon>Actinomycetota</taxon>
        <taxon>Actinomycetes</taxon>
        <taxon>Micrococcales</taxon>
        <taxon>Microbacteriaceae</taxon>
        <taxon>Clavibacter</taxon>
    </lineage>
</organism>
<gene>
    <name evidence="1" type="ORF">KYT88_10215</name>
</gene>
<name>A0ABY3T5B0_9MICO</name>
<sequence>MLTPEALEAASKAKRFKLSRGITFTGIFIPSDIAWNRQVAVLEESDIPTEVAEGLFEASFTASVLRSFATSLHERFTRSVPQVWLNLPTLTMSQDVEESLVRDLARVWHLELHVPSFLGLRAAASERIVAVGALAATMHRSHDFTGLDSLSTGSGLIPAITTALDTLEAHVPALVGEKWCMLFDELELAPLEVRRSLIASMRSVDDRLIFKLAISPYSADLSDLVSSLGAMAGHDHEEIWLSYGHKQDALRFTFDLMSEVIRERLGQNASVESMLGEAVFTAELENENLDDGASRASTDEYVSDLYDSDASFRDYVNEAVGDLPSLLSSEGQKRAQHYRKVMPLVITRLAFRTPDDSESSGTRRYRSRKNPDIYAGANALAAILEGNPRWIIGVMNTLLDSGPGRIETHVQAAEVTRTRNRFRALLSTIPVPLDSKDTRKGLLWLIDQLGAAFRKNVIADDFTPDPVGTFIVDRGASDALLEALGSAVNTGALVYVPDSDSSGLLTSMRGKRLRLSYLLATGYQLPLGLQRGASMRSVLGRIQTPNQLELFDDL</sequence>
<dbReference type="Proteomes" id="UP001649473">
    <property type="component" value="Chromosome"/>
</dbReference>